<protein>
    <submittedName>
        <fullName evidence="10">Striatin-3</fullName>
    </submittedName>
</protein>
<name>A0A1C7N6Y0_9FUNG</name>
<evidence type="ECO:0000256" key="2">
    <source>
        <dbReference type="ARBA" id="ARBA00022574"/>
    </source>
</evidence>
<evidence type="ECO:0000313" key="11">
    <source>
        <dbReference type="Proteomes" id="UP000093000"/>
    </source>
</evidence>
<keyword evidence="5 7" id="KW-0175">Coiled coil</keyword>
<keyword evidence="3" id="KW-0677">Repeat</keyword>
<feature type="compositionally biased region" description="Polar residues" evidence="8">
    <location>
        <begin position="144"/>
        <end position="154"/>
    </location>
</feature>
<dbReference type="PANTHER" id="PTHR15653">
    <property type="entry name" value="STRIATIN"/>
    <property type="match status" value="1"/>
</dbReference>
<keyword evidence="2 6" id="KW-0853">WD repeat</keyword>
<sequence>MSESSMEYTLPGVLHFLQAEWRKFERERNEWTIEKAELKARIALLEGERRGIENVKVTLMKRVKMLEYALRQERKRHTSDTTEEEYTTQTIHQPAVDLASPIQVDTKLKERSREVLKSCLQEINYLTSLPTKLPMTNALASSVISRSATPNDRSSLGPKRPTPNLNSPTTTSRPTQRSGQSNLTKASPSTSSKKQSTSPKKSNLSEEPVDLEVPANVDEVAMINNMKEQNENSSQHQDNETLSMRIQEEFHLPEDKVLKMLKNADKSSPTKQHDLDDNQANEMDSQQLLQPKIWRPRITIKGHLDSVRTVSFHSKEMIAASGSDDGTVKIWNLKRAAIKDGNGSKKSSHEEADPSITFRGHTNVVTSVAISSTQNRVYSASLDSTIRVWQLPTEDKSIFSPTDPSLSIATYVGHTDAIWDFRLSPHEQHDLLASASADGTVKIWDAQSNSSLLKSSWTYDQDSLSEKIAPTSLAFHQIDPSQIAVSFVNAKIRLYNIETGQIVMTLKGSDDAYDNTPATQINRIITHPTAPILISGHEDRQIKFFDLKSGECIQSVAGHLDAVTSLDIDSTGTTIVSGGHDSSIRLWDYASKSCIQEFSAHRKKGDEGVLSTQFHPSFPWMISGGADAIVKIYHHSHH</sequence>
<evidence type="ECO:0000313" key="10">
    <source>
        <dbReference type="EMBL" id="OBZ84339.1"/>
    </source>
</evidence>
<keyword evidence="11" id="KW-1185">Reference proteome</keyword>
<dbReference type="InterPro" id="IPR013258">
    <property type="entry name" value="Striatin_N"/>
</dbReference>
<evidence type="ECO:0000256" key="3">
    <source>
        <dbReference type="ARBA" id="ARBA00022737"/>
    </source>
</evidence>
<evidence type="ECO:0000256" key="4">
    <source>
        <dbReference type="ARBA" id="ARBA00022860"/>
    </source>
</evidence>
<gene>
    <name evidence="10" type="primary">STRN3</name>
    <name evidence="10" type="ORF">A0J61_07616</name>
</gene>
<dbReference type="FunCoup" id="A0A1C7N6Y0">
    <property type="interactions" value="163"/>
</dbReference>
<dbReference type="EMBL" id="LUGH01000523">
    <property type="protein sequence ID" value="OBZ84339.1"/>
    <property type="molecule type" value="Genomic_DNA"/>
</dbReference>
<proteinExistence type="inferred from homology"/>
<dbReference type="InterPro" id="IPR051488">
    <property type="entry name" value="WD_repeat_striatin"/>
</dbReference>
<dbReference type="PROSITE" id="PS50082">
    <property type="entry name" value="WD_REPEATS_2"/>
    <property type="match status" value="4"/>
</dbReference>
<dbReference type="AlphaFoldDB" id="A0A1C7N6Y0"/>
<organism evidence="10 11">
    <name type="scientific">Choanephora cucurbitarum</name>
    <dbReference type="NCBI Taxonomy" id="101091"/>
    <lineage>
        <taxon>Eukaryota</taxon>
        <taxon>Fungi</taxon>
        <taxon>Fungi incertae sedis</taxon>
        <taxon>Mucoromycota</taxon>
        <taxon>Mucoromycotina</taxon>
        <taxon>Mucoromycetes</taxon>
        <taxon>Mucorales</taxon>
        <taxon>Mucorineae</taxon>
        <taxon>Choanephoraceae</taxon>
        <taxon>Choanephoroideae</taxon>
        <taxon>Choanephora</taxon>
    </lineage>
</organism>
<feature type="repeat" description="WD" evidence="6">
    <location>
        <begin position="358"/>
        <end position="399"/>
    </location>
</feature>
<keyword evidence="4" id="KW-0112">Calmodulin-binding</keyword>
<reference evidence="10 11" key="1">
    <citation type="submission" date="2016-03" db="EMBL/GenBank/DDBJ databases">
        <title>Choanephora cucurbitarum.</title>
        <authorList>
            <person name="Min B."/>
            <person name="Park H."/>
            <person name="Park J.-H."/>
            <person name="Shin H.-D."/>
            <person name="Choi I.-G."/>
        </authorList>
    </citation>
    <scope>NUCLEOTIDE SEQUENCE [LARGE SCALE GENOMIC DNA]</scope>
    <source>
        <strain evidence="10 11">KUS-F28377</strain>
    </source>
</reference>
<feature type="region of interest" description="Disordered" evidence="8">
    <location>
        <begin position="144"/>
        <end position="213"/>
    </location>
</feature>
<evidence type="ECO:0000256" key="1">
    <source>
        <dbReference type="ARBA" id="ARBA00009616"/>
    </source>
</evidence>
<dbReference type="InterPro" id="IPR019775">
    <property type="entry name" value="WD40_repeat_CS"/>
</dbReference>
<evidence type="ECO:0000256" key="5">
    <source>
        <dbReference type="ARBA" id="ARBA00023054"/>
    </source>
</evidence>
<dbReference type="InterPro" id="IPR001680">
    <property type="entry name" value="WD40_rpt"/>
</dbReference>
<dbReference type="SUPFAM" id="SSF50978">
    <property type="entry name" value="WD40 repeat-like"/>
    <property type="match status" value="1"/>
</dbReference>
<feature type="domain" description="Striatin N-terminal" evidence="9">
    <location>
        <begin position="9"/>
        <end position="130"/>
    </location>
</feature>
<evidence type="ECO:0000259" key="9">
    <source>
        <dbReference type="Pfam" id="PF08232"/>
    </source>
</evidence>
<dbReference type="STRING" id="101091.A0A1C7N6Y0"/>
<dbReference type="OrthoDB" id="727118at2759"/>
<dbReference type="InterPro" id="IPR036322">
    <property type="entry name" value="WD40_repeat_dom_sf"/>
</dbReference>
<dbReference type="GO" id="GO:0005516">
    <property type="term" value="F:calmodulin binding"/>
    <property type="evidence" value="ECO:0007669"/>
    <property type="project" value="UniProtKB-KW"/>
</dbReference>
<evidence type="ECO:0000256" key="8">
    <source>
        <dbReference type="SAM" id="MobiDB-lite"/>
    </source>
</evidence>
<dbReference type="CDD" id="cd00200">
    <property type="entry name" value="WD40"/>
    <property type="match status" value="1"/>
</dbReference>
<comment type="similarity">
    <text evidence="1">Belongs to the WD repeat striatin family.</text>
</comment>
<evidence type="ECO:0000256" key="6">
    <source>
        <dbReference type="PROSITE-ProRule" id="PRU00221"/>
    </source>
</evidence>
<dbReference type="Pfam" id="PF00400">
    <property type="entry name" value="WD40"/>
    <property type="match status" value="5"/>
</dbReference>
<accession>A0A1C7N6Y0</accession>
<feature type="coiled-coil region" evidence="7">
    <location>
        <begin position="28"/>
        <end position="55"/>
    </location>
</feature>
<dbReference type="SMART" id="SM00320">
    <property type="entry name" value="WD40"/>
    <property type="match status" value="7"/>
</dbReference>
<comment type="caution">
    <text evidence="10">The sequence shown here is derived from an EMBL/GenBank/DDBJ whole genome shotgun (WGS) entry which is preliminary data.</text>
</comment>
<feature type="repeat" description="WD" evidence="6">
    <location>
        <begin position="556"/>
        <end position="597"/>
    </location>
</feature>
<feature type="repeat" description="WD" evidence="6">
    <location>
        <begin position="300"/>
        <end position="334"/>
    </location>
</feature>
<dbReference type="PRINTS" id="PR00320">
    <property type="entry name" value="GPROTEINBRPT"/>
</dbReference>
<dbReference type="Pfam" id="PF08232">
    <property type="entry name" value="Striatin"/>
    <property type="match status" value="1"/>
</dbReference>
<evidence type="ECO:0000256" key="7">
    <source>
        <dbReference type="SAM" id="Coils"/>
    </source>
</evidence>
<feature type="repeat" description="WD" evidence="6">
    <location>
        <begin position="411"/>
        <end position="454"/>
    </location>
</feature>
<dbReference type="Gene3D" id="2.130.10.10">
    <property type="entry name" value="YVTN repeat-like/Quinoprotein amine dehydrogenase"/>
    <property type="match status" value="2"/>
</dbReference>
<dbReference type="InterPro" id="IPR020472">
    <property type="entry name" value="WD40_PAC1"/>
</dbReference>
<dbReference type="PROSITE" id="PS00678">
    <property type="entry name" value="WD_REPEATS_1"/>
    <property type="match status" value="2"/>
</dbReference>
<dbReference type="Gene3D" id="1.20.5.300">
    <property type="match status" value="1"/>
</dbReference>
<dbReference type="Proteomes" id="UP000093000">
    <property type="component" value="Unassembled WGS sequence"/>
</dbReference>
<dbReference type="PROSITE" id="PS50294">
    <property type="entry name" value="WD_REPEATS_REGION"/>
    <property type="match status" value="4"/>
</dbReference>
<feature type="compositionally biased region" description="Low complexity" evidence="8">
    <location>
        <begin position="162"/>
        <end position="202"/>
    </location>
</feature>
<dbReference type="PANTHER" id="PTHR15653:SF0">
    <property type="entry name" value="CONNECTOR OF KINASE TO AP-1, ISOFORM E"/>
    <property type="match status" value="1"/>
</dbReference>
<dbReference type="InterPro" id="IPR015943">
    <property type="entry name" value="WD40/YVTN_repeat-like_dom_sf"/>
</dbReference>
<dbReference type="InParanoid" id="A0A1C7N6Y0"/>